<dbReference type="PROSITE" id="PS50235">
    <property type="entry name" value="USP_3"/>
    <property type="match status" value="1"/>
</dbReference>
<dbReference type="GO" id="GO:0006508">
    <property type="term" value="P:proteolysis"/>
    <property type="evidence" value="ECO:0007669"/>
    <property type="project" value="UniProtKB-KW"/>
</dbReference>
<dbReference type="OrthoDB" id="429671at2759"/>
<evidence type="ECO:0000256" key="1">
    <source>
        <dbReference type="ARBA" id="ARBA00000707"/>
    </source>
</evidence>
<feature type="compositionally biased region" description="Low complexity" evidence="7">
    <location>
        <begin position="409"/>
        <end position="419"/>
    </location>
</feature>
<dbReference type="GO" id="GO:0005634">
    <property type="term" value="C:nucleus"/>
    <property type="evidence" value="ECO:0007669"/>
    <property type="project" value="TreeGrafter"/>
</dbReference>
<comment type="similarity">
    <text evidence="6">Belongs to the peptidase C19 family.</text>
</comment>
<dbReference type="EC" id="3.4.19.12" evidence="6"/>
<organism evidence="9 10">
    <name type="scientific">Rhizophagus irregularis (strain DAOM 197198w)</name>
    <name type="common">Glomus intraradices</name>
    <dbReference type="NCBI Taxonomy" id="1432141"/>
    <lineage>
        <taxon>Eukaryota</taxon>
        <taxon>Fungi</taxon>
        <taxon>Fungi incertae sedis</taxon>
        <taxon>Mucoromycota</taxon>
        <taxon>Glomeromycotina</taxon>
        <taxon>Glomeromycetes</taxon>
        <taxon>Glomerales</taxon>
        <taxon>Glomeraceae</taxon>
        <taxon>Rhizophagus</taxon>
    </lineage>
</organism>
<dbReference type="PANTHER" id="PTHR24006">
    <property type="entry name" value="UBIQUITIN CARBOXYL-TERMINAL HYDROLASE"/>
    <property type="match status" value="1"/>
</dbReference>
<evidence type="ECO:0000256" key="2">
    <source>
        <dbReference type="ARBA" id="ARBA00022670"/>
    </source>
</evidence>
<comment type="catalytic activity">
    <reaction evidence="1 6">
        <text>Thiol-dependent hydrolysis of ester, thioester, amide, peptide and isopeptide bonds formed by the C-terminal Gly of ubiquitin (a 76-residue protein attached to proteins as an intracellular targeting signal).</text>
        <dbReference type="EC" id="3.4.19.12"/>
    </reaction>
</comment>
<comment type="caution">
    <text evidence="9">The sequence shown here is derived from an EMBL/GenBank/DDBJ whole genome shotgun (WGS) entry which is preliminary data.</text>
</comment>
<name>A0A015J2Z7_RHIIW</name>
<dbReference type="InterPro" id="IPR038765">
    <property type="entry name" value="Papain-like_cys_pep_sf"/>
</dbReference>
<evidence type="ECO:0000313" key="9">
    <source>
        <dbReference type="EMBL" id="EXX63877.1"/>
    </source>
</evidence>
<feature type="compositionally biased region" description="Polar residues" evidence="7">
    <location>
        <begin position="423"/>
        <end position="433"/>
    </location>
</feature>
<dbReference type="Pfam" id="PF00443">
    <property type="entry name" value="UCH"/>
    <property type="match status" value="1"/>
</dbReference>
<feature type="region of interest" description="Disordered" evidence="7">
    <location>
        <begin position="305"/>
        <end position="433"/>
    </location>
</feature>
<evidence type="ECO:0000256" key="5">
    <source>
        <dbReference type="ARBA" id="ARBA00022807"/>
    </source>
</evidence>
<keyword evidence="3 6" id="KW-0833">Ubl conjugation pathway</keyword>
<feature type="compositionally biased region" description="Polar residues" evidence="7">
    <location>
        <begin position="163"/>
        <end position="219"/>
    </location>
</feature>
<keyword evidence="10" id="KW-1185">Reference proteome</keyword>
<dbReference type="Gene3D" id="3.90.70.10">
    <property type="entry name" value="Cysteine proteinases"/>
    <property type="match status" value="1"/>
</dbReference>
<dbReference type="InterPro" id="IPR001394">
    <property type="entry name" value="Peptidase_C19_UCH"/>
</dbReference>
<dbReference type="Proteomes" id="UP000022910">
    <property type="component" value="Unassembled WGS sequence"/>
</dbReference>
<keyword evidence="4 6" id="KW-0378">Hydrolase</keyword>
<keyword evidence="2 6" id="KW-0645">Protease</keyword>
<evidence type="ECO:0000259" key="8">
    <source>
        <dbReference type="PROSITE" id="PS50235"/>
    </source>
</evidence>
<evidence type="ECO:0000256" key="4">
    <source>
        <dbReference type="ARBA" id="ARBA00022801"/>
    </source>
</evidence>
<dbReference type="GO" id="GO:0016579">
    <property type="term" value="P:protein deubiquitination"/>
    <property type="evidence" value="ECO:0007669"/>
    <property type="project" value="InterPro"/>
</dbReference>
<feature type="region of interest" description="Disordered" evidence="7">
    <location>
        <begin position="100"/>
        <end position="223"/>
    </location>
</feature>
<dbReference type="SMR" id="A0A015J2Z7"/>
<gene>
    <name evidence="9" type="ORF">RirG_148190</name>
</gene>
<dbReference type="PROSITE" id="PS00972">
    <property type="entry name" value="USP_1"/>
    <property type="match status" value="1"/>
</dbReference>
<feature type="compositionally biased region" description="Polar residues" evidence="7">
    <location>
        <begin position="100"/>
        <end position="141"/>
    </location>
</feature>
<dbReference type="GO" id="GO:0004843">
    <property type="term" value="F:cysteine-type deubiquitinase activity"/>
    <property type="evidence" value="ECO:0007669"/>
    <property type="project" value="UniProtKB-UniRule"/>
</dbReference>
<evidence type="ECO:0000256" key="6">
    <source>
        <dbReference type="RuleBase" id="RU366025"/>
    </source>
</evidence>
<dbReference type="GO" id="GO:0005829">
    <property type="term" value="C:cytosol"/>
    <property type="evidence" value="ECO:0007669"/>
    <property type="project" value="TreeGrafter"/>
</dbReference>
<protein>
    <recommendedName>
        <fullName evidence="6">Ubiquitin carboxyl-terminal hydrolase</fullName>
        <ecNumber evidence="6">3.4.19.12</ecNumber>
    </recommendedName>
</protein>
<dbReference type="OMA" id="TTIARWP"/>
<proteinExistence type="inferred from homology"/>
<dbReference type="STRING" id="1432141.A0A015J2Z7"/>
<dbReference type="AlphaFoldDB" id="A0A015J2Z7"/>
<dbReference type="SUPFAM" id="SSF54001">
    <property type="entry name" value="Cysteine proteinases"/>
    <property type="match status" value="1"/>
</dbReference>
<dbReference type="PANTHER" id="PTHR24006:SF687">
    <property type="entry name" value="UBIQUITIN CARBOXYL-TERMINAL HYDROLASE 10"/>
    <property type="match status" value="1"/>
</dbReference>
<keyword evidence="5 6" id="KW-0788">Thiol protease</keyword>
<sequence>MHSQKKEYKPTYGSFSGREDIEVVTKNTQDMPLKVPFNIGFPYIRRGGTKIKVTLPKPQIYGNEQNVLYSQAVMRAMQITSPTQANKIIIQTSSTVITNGNRSSKPSITTQVSLDNEPSVDRPSSQVVSSISNKLTSANIQSRSSSPDKPSPSYNAAKVDDGLSSTSVNGTTNFSGTNCSTSKVPMSTINGSTFQQNNASNLDGATNPNSLNVQPQHKNGVSGKASVWNGINSKIINPTGAMKEFSPGSTAVRSQHTNSITSYQHQRVIKTLQYGPNTSLTCTAEKMSTNDFQKESSCLAKHVEQHELDNKNNTSSFTSTPNSSRRSSESNGTNATTKESTLKNNTKHKKKNESKTSSGLNTPSQSNTPGGSRRSSTSHNPNTIVVPKETSVKNVSARQIEPDNKSNMPSVSSTSTVSRRPSESITSQLNSNGAVSSNISWAHRLFPKDENQKLNTVIAESSKSNMKSPSPPVKPQKPQKPDVSLTNGKPKVGGLAGLLKDFDPSFQNVNMSPRGLINNGNMCFMNAILQTLSHCPPFCNLLTRIYKDVAHSFNSTTPLVDSLVRFIEEYKQMKRTESSEEFGEAFSPEYVYDALRGLKRFDSMKGRQEDAEEFLGFLLDGLHEEFLAALKRADPKNQQSDKASVAGNQKEDDWMEVGRKNKTCFTRTTNVEETPISRIFGGNFRSVLTCPGSFDSITLQPYQSLQLDIQPDDVKTIGDALKNLTVSECVDDFYSPKNGLVKATKRLYIETLPPILTLHLKRFIYDNVGGTQKLSKHIGYSTTLSIQPDIMAQARRPKEAIEYRLFGVVYHHGKSATGGHYTADILCQNDWLHIDDTAISPISLEEVASVENPTQPTDRSAYILFYMRS</sequence>
<reference evidence="9 10" key="1">
    <citation type="submission" date="2014-02" db="EMBL/GenBank/DDBJ databases">
        <title>Single nucleus genome sequencing reveals high similarity among nuclei of an endomycorrhizal fungus.</title>
        <authorList>
            <person name="Lin K."/>
            <person name="Geurts R."/>
            <person name="Zhang Z."/>
            <person name="Limpens E."/>
            <person name="Saunders D.G."/>
            <person name="Mu D."/>
            <person name="Pang E."/>
            <person name="Cao H."/>
            <person name="Cha H."/>
            <person name="Lin T."/>
            <person name="Zhou Q."/>
            <person name="Shang Y."/>
            <person name="Li Y."/>
            <person name="Ivanov S."/>
            <person name="Sharma T."/>
            <person name="Velzen R.V."/>
            <person name="Ruijter N.D."/>
            <person name="Aanen D.K."/>
            <person name="Win J."/>
            <person name="Kamoun S."/>
            <person name="Bisseling T."/>
            <person name="Huang S."/>
        </authorList>
    </citation>
    <scope>NUCLEOTIDE SEQUENCE [LARGE SCALE GENOMIC DNA]</scope>
    <source>
        <strain evidence="10">DAOM197198w</strain>
    </source>
</reference>
<feature type="compositionally biased region" description="Low complexity" evidence="7">
    <location>
        <begin position="311"/>
        <end position="334"/>
    </location>
</feature>
<dbReference type="InterPro" id="IPR028889">
    <property type="entry name" value="USP"/>
</dbReference>
<accession>A0A015J2Z7</accession>
<feature type="region of interest" description="Disordered" evidence="7">
    <location>
        <begin position="461"/>
        <end position="488"/>
    </location>
</feature>
<dbReference type="InterPro" id="IPR018200">
    <property type="entry name" value="USP_CS"/>
</dbReference>
<evidence type="ECO:0000256" key="3">
    <source>
        <dbReference type="ARBA" id="ARBA00022786"/>
    </source>
</evidence>
<feature type="domain" description="USP" evidence="8">
    <location>
        <begin position="514"/>
        <end position="869"/>
    </location>
</feature>
<dbReference type="InterPro" id="IPR050164">
    <property type="entry name" value="Peptidase_C19"/>
</dbReference>
<evidence type="ECO:0000313" key="10">
    <source>
        <dbReference type="Proteomes" id="UP000022910"/>
    </source>
</evidence>
<dbReference type="EMBL" id="JEMT01023743">
    <property type="protein sequence ID" value="EXX63877.1"/>
    <property type="molecule type" value="Genomic_DNA"/>
</dbReference>
<feature type="compositionally biased region" description="Polar residues" evidence="7">
    <location>
        <begin position="359"/>
        <end position="383"/>
    </location>
</feature>
<evidence type="ECO:0000256" key="7">
    <source>
        <dbReference type="SAM" id="MobiDB-lite"/>
    </source>
</evidence>
<feature type="compositionally biased region" description="Low complexity" evidence="7">
    <location>
        <begin position="142"/>
        <end position="153"/>
    </location>
</feature>
<dbReference type="PROSITE" id="PS00973">
    <property type="entry name" value="USP_2"/>
    <property type="match status" value="1"/>
</dbReference>
<dbReference type="HOGENOM" id="CLU_008279_3_0_1"/>